<dbReference type="InterPro" id="IPR032176">
    <property type="entry name" value="DUF5009"/>
</dbReference>
<dbReference type="PANTHER" id="PTHR31061:SF24">
    <property type="entry name" value="LD22376P"/>
    <property type="match status" value="1"/>
</dbReference>
<proteinExistence type="predicted"/>
<name>A0A1J1II51_9DIPT</name>
<keyword evidence="4" id="KW-1185">Reference proteome</keyword>
<protein>
    <submittedName>
        <fullName evidence="3">CLUMA_CG011496, isoform A</fullName>
    </submittedName>
</protein>
<gene>
    <name evidence="3" type="ORF">CLUMA_CG011496</name>
</gene>
<keyword evidence="1" id="KW-0472">Membrane</keyword>
<dbReference type="EMBL" id="CVRI01000047">
    <property type="protein sequence ID" value="CRK98129.1"/>
    <property type="molecule type" value="Genomic_DNA"/>
</dbReference>
<organism evidence="3 4">
    <name type="scientific">Clunio marinus</name>
    <dbReference type="NCBI Taxonomy" id="568069"/>
    <lineage>
        <taxon>Eukaryota</taxon>
        <taxon>Metazoa</taxon>
        <taxon>Ecdysozoa</taxon>
        <taxon>Arthropoda</taxon>
        <taxon>Hexapoda</taxon>
        <taxon>Insecta</taxon>
        <taxon>Pterygota</taxon>
        <taxon>Neoptera</taxon>
        <taxon>Endopterygota</taxon>
        <taxon>Diptera</taxon>
        <taxon>Nematocera</taxon>
        <taxon>Chironomoidea</taxon>
        <taxon>Chironomidae</taxon>
        <taxon>Clunio</taxon>
    </lineage>
</organism>
<evidence type="ECO:0000256" key="1">
    <source>
        <dbReference type="SAM" id="Phobius"/>
    </source>
</evidence>
<keyword evidence="1" id="KW-1133">Transmembrane helix</keyword>
<keyword evidence="1" id="KW-0812">Transmembrane</keyword>
<feature type="transmembrane region" description="Helical" evidence="1">
    <location>
        <begin position="402"/>
        <end position="424"/>
    </location>
</feature>
<evidence type="ECO:0000313" key="3">
    <source>
        <dbReference type="EMBL" id="CRK98129.1"/>
    </source>
</evidence>
<dbReference type="STRING" id="568069.A0A1J1II51"/>
<evidence type="ECO:0000313" key="4">
    <source>
        <dbReference type="Proteomes" id="UP000183832"/>
    </source>
</evidence>
<feature type="transmembrane region" description="Helical" evidence="1">
    <location>
        <begin position="502"/>
        <end position="520"/>
    </location>
</feature>
<dbReference type="Pfam" id="PF16401">
    <property type="entry name" value="DUF5009"/>
    <property type="match status" value="1"/>
</dbReference>
<dbReference type="PANTHER" id="PTHR31061">
    <property type="entry name" value="LD22376P"/>
    <property type="match status" value="1"/>
</dbReference>
<dbReference type="Proteomes" id="UP000183832">
    <property type="component" value="Unassembled WGS sequence"/>
</dbReference>
<feature type="transmembrane region" description="Helical" evidence="1">
    <location>
        <begin position="467"/>
        <end position="490"/>
    </location>
</feature>
<feature type="transmembrane region" description="Helical" evidence="1">
    <location>
        <begin position="214"/>
        <end position="234"/>
    </location>
</feature>
<dbReference type="AlphaFoldDB" id="A0A1J1II51"/>
<dbReference type="OrthoDB" id="2149840at2759"/>
<reference evidence="3 4" key="1">
    <citation type="submission" date="2015-04" db="EMBL/GenBank/DDBJ databases">
        <authorList>
            <person name="Syromyatnikov M.Y."/>
            <person name="Popov V.N."/>
        </authorList>
    </citation>
    <scope>NUCLEOTIDE SEQUENCE [LARGE SCALE GENOMIC DNA]</scope>
</reference>
<feature type="transmembrane region" description="Helical" evidence="1">
    <location>
        <begin position="324"/>
        <end position="341"/>
    </location>
</feature>
<feature type="transmembrane region" description="Helical" evidence="1">
    <location>
        <begin position="436"/>
        <end position="455"/>
    </location>
</feature>
<feature type="transmembrane region" description="Helical" evidence="1">
    <location>
        <begin position="526"/>
        <end position="553"/>
    </location>
</feature>
<feature type="transmembrane region" description="Helical" evidence="1">
    <location>
        <begin position="285"/>
        <end position="304"/>
    </location>
</feature>
<feature type="domain" description="DUF5009" evidence="2">
    <location>
        <begin position="177"/>
        <end position="264"/>
    </location>
</feature>
<accession>A0A1J1II51</accession>
<feature type="transmembrane region" description="Helical" evidence="1">
    <location>
        <begin position="182"/>
        <end position="202"/>
    </location>
</feature>
<feature type="transmembrane region" description="Helical" evidence="1">
    <location>
        <begin position="255"/>
        <end position="273"/>
    </location>
</feature>
<sequence length="566" mass="65338">MFWPEWTDNNYLGLNLRDLKVDESYLNVSNQISQRFCLYSLSEDCVNCPLRKLKQIIPNEDTIVTLEVARNLELRLVKDVCQNYLYQNQSTEGLSWSAKPELGEFGVYTLSINNMIKFEVDLEPVNVYLSLLYVGLLVSIFYWICKAGNKFYKSQFETPQPTQPDNETVALTTQRRLKSLDIFRGIAIVLMIFVNSGGGQYWWIEHAVWNGLHLADLVFPWFLFIMGVCIPLSIRSQINKEISKTNIVKKVIKRSLTLFVLGLFLNTTSGATFETIRIFGVLQRFAVAYLATSLIHLAFVTDTITSETRFQQVFHDIRLIWRQWIVIILLILLHLAVIFSFKAPNCSRGYFGPGGMHDYNQHQNCTGGVIGYIDRMILGENHMYQHAKIRSVYGALVFDPEGVFGCLLTIVQVFFGLQCGVTLLVYPTPKDKLNRWILWSIMLASITAILTFFSVEDGIIPINKNLWSLSFVTITTSLAFLLFSAIYYLVDVKNIGDDFWKIFLYPGMNAIVLYVGHSIFHKMWPFHFSFAVMNTHFLFLLENIYTVIIWIFIARKLYHKKVFLNI</sequence>
<evidence type="ECO:0000259" key="2">
    <source>
        <dbReference type="Pfam" id="PF16401"/>
    </source>
</evidence>
<feature type="transmembrane region" description="Helical" evidence="1">
    <location>
        <begin position="125"/>
        <end position="145"/>
    </location>
</feature>